<dbReference type="EMBL" id="JAHCVJ010000008">
    <property type="protein sequence ID" value="MBT0665986.1"/>
    <property type="molecule type" value="Genomic_DNA"/>
</dbReference>
<organism evidence="2 3">
    <name type="scientific">Geoanaerobacter pelophilus</name>
    <dbReference type="NCBI Taxonomy" id="60036"/>
    <lineage>
        <taxon>Bacteria</taxon>
        <taxon>Pseudomonadati</taxon>
        <taxon>Thermodesulfobacteriota</taxon>
        <taxon>Desulfuromonadia</taxon>
        <taxon>Geobacterales</taxon>
        <taxon>Geobacteraceae</taxon>
        <taxon>Geoanaerobacter</taxon>
    </lineage>
</organism>
<keyword evidence="1" id="KW-0812">Transmembrane</keyword>
<dbReference type="GO" id="GO:0016020">
    <property type="term" value="C:membrane"/>
    <property type="evidence" value="ECO:0007669"/>
    <property type="project" value="InterPro"/>
</dbReference>
<name>A0AAW4L4R4_9BACT</name>
<keyword evidence="3" id="KW-1185">Reference proteome</keyword>
<dbReference type="NCBIfam" id="NF008528">
    <property type="entry name" value="PRK11463.1-2"/>
    <property type="match status" value="1"/>
</dbReference>
<reference evidence="2 3" key="1">
    <citation type="submission" date="2021-05" db="EMBL/GenBank/DDBJ databases">
        <title>The draft genome of Geobacter pelophilus DSM 12255.</title>
        <authorList>
            <person name="Xu Z."/>
            <person name="Masuda Y."/>
            <person name="Itoh H."/>
            <person name="Senoo K."/>
        </authorList>
    </citation>
    <scope>NUCLEOTIDE SEQUENCE [LARGE SCALE GENOMIC DNA]</scope>
    <source>
        <strain evidence="2 3">DSM 12255</strain>
    </source>
</reference>
<dbReference type="RefSeq" id="WP_214172759.1">
    <property type="nucleotide sequence ID" value="NZ_JAHCVJ010000008.1"/>
</dbReference>
<dbReference type="PANTHER" id="PTHR35335:SF1">
    <property type="entry name" value="UPF0716 PROTEIN FXSA"/>
    <property type="match status" value="1"/>
</dbReference>
<gene>
    <name evidence="2" type="ORF">KI809_16870</name>
</gene>
<evidence type="ECO:0000313" key="3">
    <source>
        <dbReference type="Proteomes" id="UP000811899"/>
    </source>
</evidence>
<dbReference type="Pfam" id="PF04186">
    <property type="entry name" value="FxsA"/>
    <property type="match status" value="1"/>
</dbReference>
<accession>A0AAW4L4R4</accession>
<protein>
    <submittedName>
        <fullName evidence="2">FxsA family protein</fullName>
    </submittedName>
</protein>
<sequence length="131" mass="14504">MLARLFIIFAVVPVLELYVLIKVGKLIGAWETVAILLAVSFAGAWLVRHQGFAIISRIQGELAAGRIPAGEMLDGLLVLVGGILLLTPGFITDFLGLFFIIPAGRFLLKQYLRRWLESRLSRGGVINIRRF</sequence>
<dbReference type="InterPro" id="IPR007313">
    <property type="entry name" value="FxsA"/>
</dbReference>
<evidence type="ECO:0000313" key="2">
    <source>
        <dbReference type="EMBL" id="MBT0665986.1"/>
    </source>
</evidence>
<feature type="transmembrane region" description="Helical" evidence="1">
    <location>
        <begin position="5"/>
        <end position="21"/>
    </location>
</feature>
<evidence type="ECO:0000256" key="1">
    <source>
        <dbReference type="SAM" id="Phobius"/>
    </source>
</evidence>
<comment type="caution">
    <text evidence="2">The sequence shown here is derived from an EMBL/GenBank/DDBJ whole genome shotgun (WGS) entry which is preliminary data.</text>
</comment>
<dbReference type="AlphaFoldDB" id="A0AAW4L4R4"/>
<proteinExistence type="predicted"/>
<feature type="transmembrane region" description="Helical" evidence="1">
    <location>
        <begin position="76"/>
        <end position="101"/>
    </location>
</feature>
<keyword evidence="1" id="KW-0472">Membrane</keyword>
<dbReference type="PANTHER" id="PTHR35335">
    <property type="entry name" value="UPF0716 PROTEIN FXSA"/>
    <property type="match status" value="1"/>
</dbReference>
<keyword evidence="1" id="KW-1133">Transmembrane helix</keyword>
<feature type="transmembrane region" description="Helical" evidence="1">
    <location>
        <begin position="27"/>
        <end position="47"/>
    </location>
</feature>
<dbReference type="Proteomes" id="UP000811899">
    <property type="component" value="Unassembled WGS sequence"/>
</dbReference>